<organism evidence="5">
    <name type="scientific">Athelia psychrophila</name>
    <dbReference type="NCBI Taxonomy" id="1759441"/>
    <lineage>
        <taxon>Eukaryota</taxon>
        <taxon>Fungi</taxon>
        <taxon>Dikarya</taxon>
        <taxon>Basidiomycota</taxon>
        <taxon>Agaricomycotina</taxon>
        <taxon>Agaricomycetes</taxon>
        <taxon>Agaricomycetidae</taxon>
        <taxon>Atheliales</taxon>
        <taxon>Atheliaceae</taxon>
        <taxon>Athelia</taxon>
    </lineage>
</organism>
<keyword evidence="2" id="KW-0843">Virulence</keyword>
<dbReference type="Pfam" id="PF01476">
    <property type="entry name" value="LysM"/>
    <property type="match status" value="1"/>
</dbReference>
<dbReference type="InterPro" id="IPR018392">
    <property type="entry name" value="LysM"/>
</dbReference>
<evidence type="ECO:0000256" key="1">
    <source>
        <dbReference type="ARBA" id="ARBA00022669"/>
    </source>
</evidence>
<dbReference type="Gene3D" id="3.10.350.10">
    <property type="entry name" value="LysM domain"/>
    <property type="match status" value="2"/>
</dbReference>
<dbReference type="PROSITE" id="PS51782">
    <property type="entry name" value="LYSM"/>
    <property type="match status" value="1"/>
</dbReference>
<dbReference type="InterPro" id="IPR036779">
    <property type="entry name" value="LysM_dom_sf"/>
</dbReference>
<dbReference type="PANTHER" id="PTHR34997:SF1">
    <property type="entry name" value="PEPTIDOGLYCAN-BINDING LYSIN DOMAIN"/>
    <property type="match status" value="1"/>
</dbReference>
<gene>
    <name evidence="5" type="ORF">FIBSPDRAFT_1039458</name>
</gene>
<protein>
    <recommendedName>
        <fullName evidence="4">LysM domain-containing protein</fullName>
    </recommendedName>
</protein>
<evidence type="ECO:0000256" key="3">
    <source>
        <dbReference type="SAM" id="SignalP"/>
    </source>
</evidence>
<dbReference type="GO" id="GO:0008061">
    <property type="term" value="F:chitin binding"/>
    <property type="evidence" value="ECO:0007669"/>
    <property type="project" value="UniProtKB-KW"/>
</dbReference>
<evidence type="ECO:0000259" key="4">
    <source>
        <dbReference type="PROSITE" id="PS51782"/>
    </source>
</evidence>
<keyword evidence="3" id="KW-0732">Signal</keyword>
<reference evidence="5" key="1">
    <citation type="journal article" date="2016" name="Mol. Biol. Evol.">
        <title>Comparative Genomics of Early-Diverging Mushroom-Forming Fungi Provides Insights into the Origins of Lignocellulose Decay Capabilities.</title>
        <authorList>
            <person name="Nagy L.G."/>
            <person name="Riley R."/>
            <person name="Tritt A."/>
            <person name="Adam C."/>
            <person name="Daum C."/>
            <person name="Floudas D."/>
            <person name="Sun H."/>
            <person name="Yadav J.S."/>
            <person name="Pangilinan J."/>
            <person name="Larsson K.H."/>
            <person name="Matsuura K."/>
            <person name="Barry K."/>
            <person name="Labutti K."/>
            <person name="Kuo R."/>
            <person name="Ohm R.A."/>
            <person name="Bhattacharya S.S."/>
            <person name="Shirouzu T."/>
            <person name="Yoshinaga Y."/>
            <person name="Martin F.M."/>
            <person name="Grigoriev I.V."/>
            <person name="Hibbett D.S."/>
        </authorList>
    </citation>
    <scope>NUCLEOTIDE SEQUENCE [LARGE SCALE GENOMIC DNA]</scope>
    <source>
        <strain evidence="5">CBS 109695</strain>
    </source>
</reference>
<evidence type="ECO:0000256" key="2">
    <source>
        <dbReference type="ARBA" id="ARBA00023026"/>
    </source>
</evidence>
<dbReference type="PANTHER" id="PTHR34997">
    <property type="entry name" value="AM15"/>
    <property type="match status" value="1"/>
</dbReference>
<feature type="domain" description="LysM" evidence="4">
    <location>
        <begin position="88"/>
        <end position="134"/>
    </location>
</feature>
<dbReference type="CDD" id="cd00118">
    <property type="entry name" value="LysM"/>
    <property type="match status" value="1"/>
</dbReference>
<dbReference type="OrthoDB" id="5985073at2759"/>
<evidence type="ECO:0000313" key="5">
    <source>
        <dbReference type="EMBL" id="KZP28720.1"/>
    </source>
</evidence>
<sequence length="157" mass="16465">MFPQGLSTALVLAFLGALAFRVSANVRPQCDEEYLIHPGETCASITAWDGITSAQIEALNPGVNCSVSLAPLVGHYFCLSSYAAACTHEVTAVKSDTCSSLATTWQTTVAELGLLNDQLDSACDNVVVGGQYCVSTDECFYGNNDPCCTPEGGPECP</sequence>
<keyword evidence="1" id="KW-0147">Chitin-binding</keyword>
<name>A0A166RW44_9AGAM</name>
<feature type="signal peptide" evidence="3">
    <location>
        <begin position="1"/>
        <end position="24"/>
    </location>
</feature>
<dbReference type="InterPro" id="IPR052210">
    <property type="entry name" value="LysM1-like"/>
</dbReference>
<dbReference type="AlphaFoldDB" id="A0A166RW44"/>
<proteinExistence type="predicted"/>
<dbReference type="EMBL" id="KV417502">
    <property type="protein sequence ID" value="KZP28720.1"/>
    <property type="molecule type" value="Genomic_DNA"/>
</dbReference>
<dbReference type="STRING" id="436010.A0A166RW44"/>
<feature type="chain" id="PRO_5007879261" description="LysM domain-containing protein" evidence="3">
    <location>
        <begin position="25"/>
        <end position="157"/>
    </location>
</feature>
<accession>A0A166RW44</accession>